<reference evidence="1 2" key="1">
    <citation type="submission" date="2015-11" db="EMBL/GenBank/DDBJ databases">
        <title>Genomic analysis of 38 Legionella species identifies large and diverse effector repertoires.</title>
        <authorList>
            <person name="Burstein D."/>
            <person name="Amaro F."/>
            <person name="Zusman T."/>
            <person name="Lifshitz Z."/>
            <person name="Cohen O."/>
            <person name="Gilbert J.A."/>
            <person name="Pupko T."/>
            <person name="Shuman H.A."/>
            <person name="Segal G."/>
        </authorList>
    </citation>
    <scope>NUCLEOTIDE SEQUENCE [LARGE SCALE GENOMIC DNA]</scope>
    <source>
        <strain evidence="1 2">WO-44C</strain>
    </source>
</reference>
<dbReference type="OrthoDB" id="9887330at2"/>
<sequence length="163" mass="18819">MLYFTEAQADMFFAILKKNKRFERTLVLQFSIMSSRNDLSENRLFSPNRFQHSLASIEVLILAVVVAHYPGKTIDELLEEIKREYENCKFFTHDASQIISFKSLLMNLIDKEFLVSKENTCFLNETHLDLSLIPIILPGVVKTEPVKMSMDGTLERITLGRKA</sequence>
<organism evidence="1 2">
    <name type="scientific">Legionella feeleii</name>
    <dbReference type="NCBI Taxonomy" id="453"/>
    <lineage>
        <taxon>Bacteria</taxon>
        <taxon>Pseudomonadati</taxon>
        <taxon>Pseudomonadota</taxon>
        <taxon>Gammaproteobacteria</taxon>
        <taxon>Legionellales</taxon>
        <taxon>Legionellaceae</taxon>
        <taxon>Legionella</taxon>
    </lineage>
</organism>
<dbReference type="Proteomes" id="UP000054698">
    <property type="component" value="Unassembled WGS sequence"/>
</dbReference>
<protein>
    <submittedName>
        <fullName evidence="1">Uncharacterized protein</fullName>
    </submittedName>
</protein>
<proteinExistence type="predicted"/>
<accession>A0A0W0THI7</accession>
<dbReference type="STRING" id="453.Lfee_2735"/>
<comment type="caution">
    <text evidence="1">The sequence shown here is derived from an EMBL/GenBank/DDBJ whole genome shotgun (WGS) entry which is preliminary data.</text>
</comment>
<evidence type="ECO:0000313" key="2">
    <source>
        <dbReference type="Proteomes" id="UP000054698"/>
    </source>
</evidence>
<keyword evidence="2" id="KW-1185">Reference proteome</keyword>
<dbReference type="EMBL" id="LNYB01000085">
    <property type="protein sequence ID" value="KTC95071.1"/>
    <property type="molecule type" value="Genomic_DNA"/>
</dbReference>
<dbReference type="RefSeq" id="WP_058447559.1">
    <property type="nucleotide sequence ID" value="NZ_CAAAHT010000006.1"/>
</dbReference>
<gene>
    <name evidence="1" type="ORF">Lfee_2735</name>
</gene>
<name>A0A0W0THI7_9GAMM</name>
<evidence type="ECO:0000313" key="1">
    <source>
        <dbReference type="EMBL" id="KTC95071.1"/>
    </source>
</evidence>
<dbReference type="PATRIC" id="fig|453.4.peg.2994"/>
<dbReference type="AlphaFoldDB" id="A0A0W0THI7"/>